<accession>A0A8T2TM54</accession>
<dbReference type="InterPro" id="IPR009637">
    <property type="entry name" value="GPR107/GPR108-like"/>
</dbReference>
<evidence type="ECO:0000256" key="5">
    <source>
        <dbReference type="ARBA" id="ARBA00023136"/>
    </source>
</evidence>
<proteinExistence type="predicted"/>
<evidence type="ECO:0000256" key="1">
    <source>
        <dbReference type="ARBA" id="ARBA00004141"/>
    </source>
</evidence>
<feature type="transmembrane region" description="Helical" evidence="6">
    <location>
        <begin position="449"/>
        <end position="471"/>
    </location>
</feature>
<evidence type="ECO:0000259" key="7">
    <source>
        <dbReference type="Pfam" id="PF06814"/>
    </source>
</evidence>
<evidence type="ECO:0000256" key="4">
    <source>
        <dbReference type="ARBA" id="ARBA00022989"/>
    </source>
</evidence>
<dbReference type="PANTHER" id="PTHR21229">
    <property type="entry name" value="LUNG SEVEN TRANSMEMBRANE RECEPTOR"/>
    <property type="match status" value="1"/>
</dbReference>
<feature type="transmembrane region" description="Helical" evidence="6">
    <location>
        <begin position="340"/>
        <end position="359"/>
    </location>
</feature>
<sequence length="535" mass="60169">MKLVFCPRSEGTMEMAKCSKYLPKQTFFVCLCIVIFFSLGGDCSIHEYRNGEFVQNGNAYLFYGGSEGMHASIPKETSYGVANGRSYIGFDHVKFRRTEESAAKHTDYESSSGLVQAILFEASDRDKIGGSAYGGRIAICCTADLAKVEGCKQGEVILRPSDLAFWPMQIPIYFKGASIEAFMQAENVNISKTGMYNLYFIFCDPQLQGLVIDGSTRWKNPSGYLPGRMAPLMTFYGLMSLAYLVLGVAWMSQYLRFWRDILALQNYLTTIIVLGMFEVTLWYFEYANFNVTGRRPIGITFWAVTFGTVKKTLSRLLILVVSMGYGVVRPTLGGLTSKVILLGTTYFLAAEVLDVFEHVGTVNDLSGKARLFLVLPVAVLDAFFILWTFTSLSKTLEKLQARRMVAKLELYRKFTNALAVSVVISVAWIGYELYFKATDPFSERWQTAWIISSFWNILTFAFLCIVCALWAPSQNSTRYAYSDEGGENFDDEDALPLKASTNAELDKASIMKHERKVVSSDLFISNEDVEEDKRE</sequence>
<organism evidence="8 9">
    <name type="scientific">Ceratopteris richardii</name>
    <name type="common">Triangle waterfern</name>
    <dbReference type="NCBI Taxonomy" id="49495"/>
    <lineage>
        <taxon>Eukaryota</taxon>
        <taxon>Viridiplantae</taxon>
        <taxon>Streptophyta</taxon>
        <taxon>Embryophyta</taxon>
        <taxon>Tracheophyta</taxon>
        <taxon>Polypodiopsida</taxon>
        <taxon>Polypodiidae</taxon>
        <taxon>Polypodiales</taxon>
        <taxon>Pteridineae</taxon>
        <taxon>Pteridaceae</taxon>
        <taxon>Parkerioideae</taxon>
        <taxon>Ceratopteris</taxon>
    </lineage>
</organism>
<evidence type="ECO:0000256" key="2">
    <source>
        <dbReference type="ARBA" id="ARBA00022692"/>
    </source>
</evidence>
<evidence type="ECO:0000256" key="3">
    <source>
        <dbReference type="ARBA" id="ARBA00022729"/>
    </source>
</evidence>
<dbReference type="Proteomes" id="UP000825935">
    <property type="component" value="Chromosome 12"/>
</dbReference>
<keyword evidence="9" id="KW-1185">Reference proteome</keyword>
<keyword evidence="2 6" id="KW-0812">Transmembrane</keyword>
<feature type="transmembrane region" description="Helical" evidence="6">
    <location>
        <begin position="229"/>
        <end position="250"/>
    </location>
</feature>
<dbReference type="OrthoDB" id="19932at2759"/>
<protein>
    <recommendedName>
        <fullName evidence="7">GOST seven transmembrane domain-containing protein</fullName>
    </recommendedName>
</protein>
<evidence type="ECO:0000256" key="6">
    <source>
        <dbReference type="SAM" id="Phobius"/>
    </source>
</evidence>
<comment type="caution">
    <text evidence="8">The sequence shown here is derived from an EMBL/GenBank/DDBJ whole genome shotgun (WGS) entry which is preliminary data.</text>
</comment>
<dbReference type="InterPro" id="IPR053937">
    <property type="entry name" value="GOST_TM"/>
</dbReference>
<evidence type="ECO:0000313" key="9">
    <source>
        <dbReference type="Proteomes" id="UP000825935"/>
    </source>
</evidence>
<dbReference type="EMBL" id="CM035417">
    <property type="protein sequence ID" value="KAH7423772.1"/>
    <property type="molecule type" value="Genomic_DNA"/>
</dbReference>
<dbReference type="OMA" id="RKAICCT"/>
<dbReference type="GO" id="GO:0016020">
    <property type="term" value="C:membrane"/>
    <property type="evidence" value="ECO:0007669"/>
    <property type="project" value="UniProtKB-SubCell"/>
</dbReference>
<dbReference type="GO" id="GO:0005794">
    <property type="term" value="C:Golgi apparatus"/>
    <property type="evidence" value="ECO:0007669"/>
    <property type="project" value="TreeGrafter"/>
</dbReference>
<keyword evidence="3" id="KW-0732">Signal</keyword>
<feature type="transmembrane region" description="Helical" evidence="6">
    <location>
        <begin position="410"/>
        <end position="429"/>
    </location>
</feature>
<keyword evidence="4 6" id="KW-1133">Transmembrane helix</keyword>
<dbReference type="AlphaFoldDB" id="A0A8T2TM54"/>
<feature type="transmembrane region" description="Helical" evidence="6">
    <location>
        <begin position="371"/>
        <end position="389"/>
    </location>
</feature>
<name>A0A8T2TM54_CERRI</name>
<dbReference type="Pfam" id="PF06814">
    <property type="entry name" value="GOST_TM"/>
    <property type="match status" value="1"/>
</dbReference>
<gene>
    <name evidence="8" type="ORF">KP509_12G072900</name>
</gene>
<keyword evidence="5 6" id="KW-0472">Membrane</keyword>
<feature type="domain" description="GOST seven transmembrane" evidence="7">
    <location>
        <begin position="231"/>
        <end position="476"/>
    </location>
</feature>
<comment type="subcellular location">
    <subcellularLocation>
        <location evidence="1">Membrane</location>
        <topology evidence="1">Multi-pass membrane protein</topology>
    </subcellularLocation>
</comment>
<feature type="transmembrane region" description="Helical" evidence="6">
    <location>
        <begin position="262"/>
        <end position="284"/>
    </location>
</feature>
<evidence type="ECO:0000313" key="8">
    <source>
        <dbReference type="EMBL" id="KAH7423772.1"/>
    </source>
</evidence>
<dbReference type="PANTHER" id="PTHR21229:SF1">
    <property type="entry name" value="GH17801P"/>
    <property type="match status" value="1"/>
</dbReference>
<reference evidence="8" key="1">
    <citation type="submission" date="2021-08" db="EMBL/GenBank/DDBJ databases">
        <title>WGS assembly of Ceratopteris richardii.</title>
        <authorList>
            <person name="Marchant D.B."/>
            <person name="Chen G."/>
            <person name="Jenkins J."/>
            <person name="Shu S."/>
            <person name="Leebens-Mack J."/>
            <person name="Grimwood J."/>
            <person name="Schmutz J."/>
            <person name="Soltis P."/>
            <person name="Soltis D."/>
            <person name="Chen Z.-H."/>
        </authorList>
    </citation>
    <scope>NUCLEOTIDE SEQUENCE</scope>
    <source>
        <strain evidence="8">Whitten #5841</strain>
        <tissue evidence="8">Leaf</tissue>
    </source>
</reference>